<comment type="caution">
    <text evidence="6">The sequence shown here is derived from an EMBL/GenBank/DDBJ whole genome shotgun (WGS) entry which is preliminary data.</text>
</comment>
<dbReference type="NCBIfam" id="TIGR01250">
    <property type="entry name" value="pro_imino_pep_2"/>
    <property type="match status" value="1"/>
</dbReference>
<dbReference type="Pfam" id="PF20684">
    <property type="entry name" value="Fung_rhodopsin"/>
    <property type="match status" value="1"/>
</dbReference>
<feature type="domain" description="AB hydrolase-1" evidence="4">
    <location>
        <begin position="412"/>
        <end position="672"/>
    </location>
</feature>
<organism evidence="6 7">
    <name type="scientific">Cercospora berteroae</name>
    <dbReference type="NCBI Taxonomy" id="357750"/>
    <lineage>
        <taxon>Eukaryota</taxon>
        <taxon>Fungi</taxon>
        <taxon>Dikarya</taxon>
        <taxon>Ascomycota</taxon>
        <taxon>Pezizomycotina</taxon>
        <taxon>Dothideomycetes</taxon>
        <taxon>Dothideomycetidae</taxon>
        <taxon>Mycosphaerellales</taxon>
        <taxon>Mycosphaerellaceae</taxon>
        <taxon>Cercospora</taxon>
    </lineage>
</organism>
<dbReference type="InterPro" id="IPR005945">
    <property type="entry name" value="Pro_imino_pep"/>
</dbReference>
<keyword evidence="3" id="KW-0812">Transmembrane</keyword>
<dbReference type="InterPro" id="IPR049326">
    <property type="entry name" value="Rhodopsin_dom_fungi"/>
</dbReference>
<feature type="transmembrane region" description="Helical" evidence="3">
    <location>
        <begin position="175"/>
        <end position="198"/>
    </location>
</feature>
<comment type="similarity">
    <text evidence="1">Belongs to the peptidase S33 family.</text>
</comment>
<dbReference type="AlphaFoldDB" id="A0A2S6BYD4"/>
<dbReference type="GO" id="GO:0008233">
    <property type="term" value="F:peptidase activity"/>
    <property type="evidence" value="ECO:0007669"/>
    <property type="project" value="InterPro"/>
</dbReference>
<dbReference type="InterPro" id="IPR002410">
    <property type="entry name" value="Peptidase_S33"/>
</dbReference>
<dbReference type="SUPFAM" id="SSF53474">
    <property type="entry name" value="alpha/beta-Hydrolases"/>
    <property type="match status" value="1"/>
</dbReference>
<feature type="domain" description="Rhodopsin" evidence="5">
    <location>
        <begin position="42"/>
        <end position="272"/>
    </location>
</feature>
<evidence type="ECO:0000256" key="1">
    <source>
        <dbReference type="ARBA" id="ARBA00010088"/>
    </source>
</evidence>
<sequence>MATQHEFLYPPLSTITPTDRRGIYWIIAVICVCHILLTLFLRLMVRWRRFQIDDYAVVAGCILFLAQTGVAFGAVALHLGSADGAEDESRASTSWHLFLASEGLYVVGLYAAKLAVLLTVQSLLARDMAVRIVFHCTLGAVTVLGFASLLTVLVGCDGHDLLTGGGDNCNRETRWIAVAIMDALSELWGFALFCWVVWSLQMRPSYKITASAMVGLRLLCIIFAAMHADRVEQFVNSSRPVTIVIRPMTWQTLGLTYSLFSAMAIALRPFLKDFHTGMGMDLGHAADYGSGSRNITKESFKMQNMSPEGTRDQKGGNTEDIIAASSPAESTVFTPEDQNYVAEIYHANRKASNGTIMAYNIPDDNTPKPPGQIRSYPPPSSTGKVEFTIPSTGEKGTTIYRIWGQLSPSATPLICLHGGPGMLHNYILPISLIAIDYGIPVIMYDQLGCGDNTHLQHHKGDTSFFTFDLHIAELENLKQHLQIKNFYLLGQSCGGMEAIQYAVDHQPAGLQKLIVSNSPAAMPTWSKVCNGLRAALPKIVQDALDKHEKEGTTDSKEYEDATIAFYKRHLCRVDPFPPEIDASLAGVAEDNTVYATMNGPSEFTVVGAVKDWDYTEKLKLITNETVPGGVLLINGYFDEAQDEVVWPYFNNIAARTKWVTFPLSSHTPFLEETESYMKVLGDFLQAK</sequence>
<feature type="transmembrane region" description="Helical" evidence="3">
    <location>
        <begin position="210"/>
        <end position="228"/>
    </location>
</feature>
<gene>
    <name evidence="6" type="ORF">CBER1_10717</name>
</gene>
<proteinExistence type="inferred from homology"/>
<dbReference type="EMBL" id="PNEN01001691">
    <property type="protein sequence ID" value="PPJ52504.1"/>
    <property type="molecule type" value="Genomic_DNA"/>
</dbReference>
<dbReference type="STRING" id="357750.A0A2S6BYD4"/>
<feature type="transmembrane region" description="Helical" evidence="3">
    <location>
        <begin position="22"/>
        <end position="43"/>
    </location>
</feature>
<feature type="transmembrane region" description="Helical" evidence="3">
    <location>
        <begin position="97"/>
        <end position="120"/>
    </location>
</feature>
<evidence type="ECO:0000259" key="4">
    <source>
        <dbReference type="Pfam" id="PF00561"/>
    </source>
</evidence>
<keyword evidence="7" id="KW-1185">Reference proteome</keyword>
<evidence type="ECO:0000313" key="7">
    <source>
        <dbReference type="Proteomes" id="UP000237631"/>
    </source>
</evidence>
<dbReference type="PANTHER" id="PTHR39614:SF2">
    <property type="entry name" value="INTEGRAL MEMBRANE PROTEIN"/>
    <property type="match status" value="1"/>
</dbReference>
<feature type="transmembrane region" description="Helical" evidence="3">
    <location>
        <begin position="55"/>
        <end position="77"/>
    </location>
</feature>
<feature type="transmembrane region" description="Helical" evidence="3">
    <location>
        <begin position="132"/>
        <end position="155"/>
    </location>
</feature>
<evidence type="ECO:0000313" key="6">
    <source>
        <dbReference type="EMBL" id="PPJ52504.1"/>
    </source>
</evidence>
<dbReference type="PANTHER" id="PTHR39614">
    <property type="entry name" value="INTEGRAL MEMBRANE PROTEIN"/>
    <property type="match status" value="1"/>
</dbReference>
<protein>
    <submittedName>
        <fullName evidence="6">Uncharacterized protein</fullName>
    </submittedName>
</protein>
<dbReference type="Gene3D" id="3.40.50.1820">
    <property type="entry name" value="alpha/beta hydrolase"/>
    <property type="match status" value="1"/>
</dbReference>
<dbReference type="GO" id="GO:0006508">
    <property type="term" value="P:proteolysis"/>
    <property type="evidence" value="ECO:0007669"/>
    <property type="project" value="InterPro"/>
</dbReference>
<evidence type="ECO:0000259" key="5">
    <source>
        <dbReference type="Pfam" id="PF20684"/>
    </source>
</evidence>
<keyword evidence="3" id="KW-1133">Transmembrane helix</keyword>
<name>A0A2S6BYD4_9PEZI</name>
<dbReference type="InterPro" id="IPR000073">
    <property type="entry name" value="AB_hydrolase_1"/>
</dbReference>
<dbReference type="OrthoDB" id="190201at2759"/>
<dbReference type="Pfam" id="PF00561">
    <property type="entry name" value="Abhydrolase_1"/>
    <property type="match status" value="1"/>
</dbReference>
<accession>A0A2S6BYD4</accession>
<dbReference type="InterPro" id="IPR029058">
    <property type="entry name" value="AB_hydrolase_fold"/>
</dbReference>
<keyword evidence="3" id="KW-0472">Membrane</keyword>
<dbReference type="Proteomes" id="UP000237631">
    <property type="component" value="Unassembled WGS sequence"/>
</dbReference>
<dbReference type="PRINTS" id="PR00793">
    <property type="entry name" value="PROAMNOPTASE"/>
</dbReference>
<reference evidence="7" key="1">
    <citation type="journal article" date="2017" name="bioRxiv">
        <title>Conservation of a gene cluster reveals novel cercosporin biosynthetic mechanisms and extends production to the genus Colletotrichum.</title>
        <authorList>
            <person name="de Jonge R."/>
            <person name="Ebert M.K."/>
            <person name="Huitt-Roehl C.R."/>
            <person name="Pal P."/>
            <person name="Suttle J.C."/>
            <person name="Spanner R.E."/>
            <person name="Neubauer J.D."/>
            <person name="Jurick W.M.II."/>
            <person name="Stott K.A."/>
            <person name="Secor G.A."/>
            <person name="Thomma B.P.H.J."/>
            <person name="Van de Peer Y."/>
            <person name="Townsend C.A."/>
            <person name="Bolton M.D."/>
        </authorList>
    </citation>
    <scope>NUCLEOTIDE SEQUENCE [LARGE SCALE GENOMIC DNA]</scope>
    <source>
        <strain evidence="7">CBS538.71</strain>
    </source>
</reference>
<evidence type="ECO:0000256" key="2">
    <source>
        <dbReference type="ARBA" id="ARBA00022801"/>
    </source>
</evidence>
<evidence type="ECO:0000256" key="3">
    <source>
        <dbReference type="SAM" id="Phobius"/>
    </source>
</evidence>
<keyword evidence="2" id="KW-0378">Hydrolase</keyword>